<dbReference type="EMBL" id="COPH01000018">
    <property type="protein sequence ID" value="CLW41105.1"/>
    <property type="molecule type" value="Genomic_DNA"/>
</dbReference>
<dbReference type="SUPFAM" id="SSF109854">
    <property type="entry name" value="DinB/YfiT-like putative metalloenzymes"/>
    <property type="match status" value="1"/>
</dbReference>
<dbReference type="InterPro" id="IPR034660">
    <property type="entry name" value="DinB/YfiT-like"/>
</dbReference>
<dbReference type="AlphaFoldDB" id="A0A045K430"/>
<dbReference type="Proteomes" id="UP000050139">
    <property type="component" value="Unassembled WGS sequence"/>
</dbReference>
<dbReference type="Gene3D" id="1.20.120.450">
    <property type="entry name" value="dinb family like domain"/>
    <property type="match status" value="1"/>
</dbReference>
<dbReference type="Proteomes" id="UP000046680">
    <property type="component" value="Unassembled WGS sequence"/>
</dbReference>
<dbReference type="Pfam" id="PF07398">
    <property type="entry name" value="MDMPI_C"/>
    <property type="match status" value="1"/>
</dbReference>
<evidence type="ECO:0000313" key="7">
    <source>
        <dbReference type="EMBL" id="REQ52569.1"/>
    </source>
</evidence>
<reference evidence="6 11" key="3">
    <citation type="submission" date="2016-04" db="EMBL/GenBank/DDBJ databases">
        <authorList>
            <person name="Bigi M."/>
            <person name="Bigi F."/>
            <person name="Soria M.A."/>
        </authorList>
    </citation>
    <scope>NUCLEOTIDE SEQUENCE [LARGE SCALE GENOMIC DNA]</scope>
    <source>
        <strain evidence="6 11">6548</strain>
    </source>
</reference>
<evidence type="ECO:0000313" key="11">
    <source>
        <dbReference type="Proteomes" id="UP000189452"/>
    </source>
</evidence>
<evidence type="ECO:0000313" key="3">
    <source>
        <dbReference type="EMBL" id="CFR64302.1"/>
    </source>
</evidence>
<evidence type="ECO:0000313" key="14">
    <source>
        <dbReference type="Proteomes" id="UP000671119"/>
    </source>
</evidence>
<dbReference type="Proteomes" id="UP000256381">
    <property type="component" value="Unassembled WGS sequence"/>
</dbReference>
<dbReference type="Proteomes" id="UP000671119">
    <property type="component" value="Unassembled WGS sequence"/>
</dbReference>
<evidence type="ECO:0000313" key="12">
    <source>
        <dbReference type="Proteomes" id="UP000256381"/>
    </source>
</evidence>
<dbReference type="EMBL" id="QTBD01000142">
    <property type="protein sequence ID" value="REQ52569.1"/>
    <property type="molecule type" value="Genomic_DNA"/>
</dbReference>
<dbReference type="EMBL" id="LR027516">
    <property type="protein sequence ID" value="VCU51385.1"/>
    <property type="molecule type" value="Genomic_DNA"/>
</dbReference>
<evidence type="ECO:0000313" key="9">
    <source>
        <dbReference type="Proteomes" id="UP000046680"/>
    </source>
</evidence>
<evidence type="ECO:0000259" key="2">
    <source>
        <dbReference type="Pfam" id="PF11716"/>
    </source>
</evidence>
<dbReference type="GeneID" id="45427098"/>
<feature type="domain" description="MDMPI C-terminal" evidence="1">
    <location>
        <begin position="181"/>
        <end position="273"/>
    </location>
</feature>
<reference evidence="4 10" key="1">
    <citation type="submission" date="2015-03" db="EMBL/GenBank/DDBJ databases">
        <authorList>
            <consortium name="Pathogen Informatics"/>
            <person name="Murphy D."/>
        </authorList>
    </citation>
    <scope>NUCLEOTIDE SEQUENCE [LARGE SCALE GENOMIC DNA]</scope>
    <source>
        <strain evidence="4 10">0268S</strain>
    </source>
</reference>
<dbReference type="EMBL" id="JAGIZI010000015">
    <property type="protein sequence ID" value="MBP0683712.1"/>
    <property type="molecule type" value="Genomic_DNA"/>
</dbReference>
<dbReference type="EMBL" id="LWDQ01000001">
    <property type="protein sequence ID" value="OMH61044.1"/>
    <property type="molecule type" value="Genomic_DNA"/>
</dbReference>
<protein>
    <submittedName>
        <fullName evidence="5">Maleylpyruvate isomerase family mycothiol-dependent enzyme</fullName>
    </submittedName>
    <submittedName>
        <fullName evidence="6">Mycothiol-dependent maleylpyruvate isomerase</fullName>
    </submittedName>
    <submittedName>
        <fullName evidence="3">Uncharacterized Actinobacterial protein</fullName>
    </submittedName>
</protein>
<dbReference type="OMA" id="VDVRRHH"/>
<sequence length="283" mass="30508">MTTPGRPLTTLDKSDVLAGLFAVWHSLDALLDGLLETDWQATSPLPGWDVKAVVSHIIGTESFLLGIAAPEPDTDVSALAHVRNPIGVMNECWVRHLGTESGVGLLERFRAVTSQRRKVLASLSDDEWNAPTTTPSGPDSYGRFMRIRIFDCWMHEQDIRAAVQRPSSDDELGGPASPLVLDEIAATMGFVVGKLAKAPDGSRVLLELTGPLSRSIRVSVDGRARVVDDFGGPAPTATIRLDGLQFTRLAGGRPMSPARSQDVELGGDKELAGHILERLNFVI</sequence>
<evidence type="ECO:0000313" key="6">
    <source>
        <dbReference type="EMBL" id="OMH61044.1"/>
    </source>
</evidence>
<gene>
    <name evidence="6" type="ORF">A4S10_03233</name>
    <name evidence="8" type="ORF">DKC2_3292</name>
    <name evidence="7" type="ORF">DSJ38_10250</name>
    <name evidence="3" type="ORF">ERS007657_00023</name>
    <name evidence="4" type="ORF">ERS094118_02512</name>
    <name evidence="5" type="ORF">J8J21_11350</name>
</gene>
<evidence type="ECO:0000313" key="5">
    <source>
        <dbReference type="EMBL" id="MBP0683712.1"/>
    </source>
</evidence>
<name>A0A045K430_MYCTX</name>
<reference evidence="7 12" key="4">
    <citation type="journal article" date="2017" name="N. Engl. J. Med.">
        <title>Transmission of Extensively Drug-Resistant Tuberculosis in South Africa.</title>
        <authorList>
            <person name="Shah N.S."/>
            <person name="Auld S.C."/>
            <person name="Brust J.C."/>
            <person name="Mathema B."/>
            <person name="Ismail N."/>
            <person name="Moodley P."/>
            <person name="Mlisana K."/>
            <person name="Allana S."/>
            <person name="Campbell A."/>
            <person name="Mthiyane T."/>
            <person name="Morris N."/>
            <person name="Mpangase P."/>
            <person name="van der Meulen H."/>
            <person name="Omar S.V."/>
            <person name="Brown T.S."/>
            <person name="Narechania A."/>
            <person name="Shaskina E."/>
            <person name="Kapwata T."/>
            <person name="Kreiswirth B."/>
            <person name="Gandhi N.R."/>
        </authorList>
    </citation>
    <scope>NUCLEOTIDE SEQUENCE [LARGE SCALE GENOMIC DNA]</scope>
    <source>
        <strain evidence="7 12">32301_S10</strain>
    </source>
</reference>
<proteinExistence type="predicted"/>
<reference evidence="6 11" key="5">
    <citation type="submission" date="2017-02" db="EMBL/GenBank/DDBJ databases">
        <title>Protein polymorphisms may explain contrasting epidemiological fitness of two variants of a multidrug-resistant Mycobacterium tuberculosis strain.</title>
        <authorList>
            <person name="Bigi M.M."/>
            <person name="Lopez B."/>
            <person name="Blanco F.C."/>
            <person name="Sasiain M.C."/>
            <person name="De La Barrera S."/>
            <person name="Ritacco V."/>
            <person name="Bigi F."/>
            <person name="Soria M.A."/>
        </authorList>
    </citation>
    <scope>NUCLEOTIDE SEQUENCE [LARGE SCALE GENOMIC DNA]</scope>
    <source>
        <strain evidence="6 11">6548</strain>
    </source>
</reference>
<dbReference type="GO" id="GO:0016853">
    <property type="term" value="F:isomerase activity"/>
    <property type="evidence" value="ECO:0007669"/>
    <property type="project" value="UniProtKB-KW"/>
</dbReference>
<reference evidence="8 13" key="7">
    <citation type="submission" date="2018-08" db="EMBL/GenBank/DDBJ databases">
        <authorList>
            <person name="Fokvardsen B D."/>
            <person name="Norman A."/>
        </authorList>
    </citation>
    <scope>NUCLEOTIDE SEQUENCE [LARGE SCALE GENOMIC DNA]</scope>
    <source>
        <strain evidence="8 13">DKC2</strain>
    </source>
</reference>
<dbReference type="Proteomes" id="UP000189452">
    <property type="component" value="Chromosome"/>
</dbReference>
<dbReference type="SMR" id="A0A045K430"/>
<accession>A0A045K430</accession>
<dbReference type="InterPro" id="IPR024344">
    <property type="entry name" value="MDMPI_metal-binding"/>
</dbReference>
<reference evidence="3 9" key="2">
    <citation type="submission" date="2015-03" db="EMBL/GenBank/DDBJ databases">
        <authorList>
            <consortium name="Pathogen Informatics"/>
        </authorList>
    </citation>
    <scope>NUCLEOTIDE SEQUENCE [LARGE SCALE GENOMIC DNA]</scope>
    <source>
        <strain evidence="3 9">C09601061</strain>
    </source>
</reference>
<evidence type="ECO:0000313" key="13">
    <source>
        <dbReference type="Proteomes" id="UP000300237"/>
    </source>
</evidence>
<reference evidence="7" key="6">
    <citation type="submission" date="2018-07" db="EMBL/GenBank/DDBJ databases">
        <authorList>
            <person name="Shah S."/>
            <person name="Brown T."/>
            <person name="Auld S."/>
            <person name="Bratton K."/>
            <person name="Narechania A."/>
            <person name="Mathema B."/>
            <person name="Gandhi N."/>
        </authorList>
    </citation>
    <scope>NUCLEOTIDE SEQUENCE</scope>
    <source>
        <strain evidence="7">32301_S10</strain>
    </source>
</reference>
<dbReference type="EMBL" id="CGCX01000004">
    <property type="protein sequence ID" value="CFR64302.1"/>
    <property type="molecule type" value="Genomic_DNA"/>
</dbReference>
<dbReference type="RefSeq" id="WP_003416111.1">
    <property type="nucleotide sequence ID" value="NZ_AP017901.1"/>
</dbReference>
<dbReference type="InterPro" id="IPR017517">
    <property type="entry name" value="Maleyloyr_isom"/>
</dbReference>
<evidence type="ECO:0000313" key="8">
    <source>
        <dbReference type="EMBL" id="VCU51385.1"/>
    </source>
</evidence>
<dbReference type="GO" id="GO:0046872">
    <property type="term" value="F:metal ion binding"/>
    <property type="evidence" value="ECO:0007669"/>
    <property type="project" value="InterPro"/>
</dbReference>
<organism evidence="6 11">
    <name type="scientific">Mycobacterium tuberculosis</name>
    <dbReference type="NCBI Taxonomy" id="1773"/>
    <lineage>
        <taxon>Bacteria</taxon>
        <taxon>Bacillati</taxon>
        <taxon>Actinomycetota</taxon>
        <taxon>Actinomycetes</taxon>
        <taxon>Mycobacteriales</taxon>
        <taxon>Mycobacteriaceae</taxon>
        <taxon>Mycobacterium</taxon>
        <taxon>Mycobacterium tuberculosis complex</taxon>
    </lineage>
</organism>
<dbReference type="InterPro" id="IPR010872">
    <property type="entry name" value="MDMPI_C-term_domain"/>
</dbReference>
<dbReference type="Pfam" id="PF11716">
    <property type="entry name" value="MDMPI_N"/>
    <property type="match status" value="1"/>
</dbReference>
<evidence type="ECO:0000259" key="1">
    <source>
        <dbReference type="Pfam" id="PF07398"/>
    </source>
</evidence>
<reference evidence="5 14" key="8">
    <citation type="submission" date="2021-03" db="EMBL/GenBank/DDBJ databases">
        <title>Whole Genome Sequencing of Mycobacterium tuberculosis clinical isolates from Arunachal Pradesh, India.</title>
        <authorList>
            <person name="Singh S."/>
            <person name="Mudliar S.R."/>
            <person name="Kulsum U."/>
            <person name="Rufai S.B."/>
            <person name="Singh P.K."/>
            <person name="Umpo M."/>
            <person name="Nyori M."/>
        </authorList>
    </citation>
    <scope>NUCLEOTIDE SEQUENCE [LARGE SCALE GENOMIC DNA]</scope>
    <source>
        <strain evidence="5 14">OMICS/BPL/0142/20/SP</strain>
    </source>
</reference>
<evidence type="ECO:0000313" key="4">
    <source>
        <dbReference type="EMBL" id="CLW41105.1"/>
    </source>
</evidence>
<keyword evidence="6" id="KW-0413">Isomerase</keyword>
<dbReference type="Proteomes" id="UP000300237">
    <property type="component" value="Chromosome"/>
</dbReference>
<dbReference type="NCBIfam" id="TIGR03083">
    <property type="entry name" value="maleylpyruvate isomerase family mycothiol-dependent enzyme"/>
    <property type="match status" value="1"/>
</dbReference>
<feature type="domain" description="Mycothiol-dependent maleylpyruvate isomerase metal-binding" evidence="2">
    <location>
        <begin position="22"/>
        <end position="160"/>
    </location>
</feature>
<evidence type="ECO:0000313" key="10">
    <source>
        <dbReference type="Proteomes" id="UP000050139"/>
    </source>
</evidence>